<name>A0A5C8ZLJ0_9ACTN</name>
<reference evidence="3 4" key="1">
    <citation type="submission" date="2019-07" db="EMBL/GenBank/DDBJ databases">
        <title>Quadrisphaera sp. strain DD2A genome sequencing and assembly.</title>
        <authorList>
            <person name="Kim I."/>
        </authorList>
    </citation>
    <scope>NUCLEOTIDE SEQUENCE [LARGE SCALE GENOMIC DNA]</scope>
    <source>
        <strain evidence="3 4">DD2A</strain>
    </source>
</reference>
<dbReference type="EMBL" id="VKAC01000001">
    <property type="protein sequence ID" value="TXR58009.1"/>
    <property type="molecule type" value="Genomic_DNA"/>
</dbReference>
<feature type="region of interest" description="Disordered" evidence="1">
    <location>
        <begin position="457"/>
        <end position="491"/>
    </location>
</feature>
<evidence type="ECO:0000313" key="4">
    <source>
        <dbReference type="Proteomes" id="UP000321234"/>
    </source>
</evidence>
<dbReference type="Proteomes" id="UP000321234">
    <property type="component" value="Unassembled WGS sequence"/>
</dbReference>
<sequence length="491" mass="51846">MTSTTPSSGRLGAALADAQVALREVVEACGWVGALSPADRSGALQEAVVLGRMVDAAVLQLMATFSRSDLDEVGAANPVGLLTGSAGYGPAAAKRLELVSRATGAGDPQQPPMPEVAALHAAGRISTDVFDLAARLLRSLPRAVRRECGDELDRALAQDLPGRTYAEAVQLCRELRDLLDPKRADGSFDPDALEKRGLDYTVHDDGWVSVRGNLDPLNGAQFIAATDHFSRPAPTVEAEVVDDDDTGSGPWGAEPQVATTVRDERTASQRRADALGLIALAASDPASTRGGEPPRIIVTATPEQIRELEGAGRAECEQTGPLPIAVLRTVVARGVLQAVVLSAEGAGATVLALGRSVRCFTPPQRRALYARDGGCVVPGCDAKLAWLEAHHVVEWQAGGPTDVDNGVLLCPRHHLQVGMGVWEVRVVDGVSQVRPPATVDALRRWLVNPRRAVRETARERAQQLRLDDPPGPSAWSPPRPAASVVPSEAPC</sequence>
<dbReference type="Gene3D" id="1.10.30.50">
    <property type="match status" value="1"/>
</dbReference>
<evidence type="ECO:0000259" key="2">
    <source>
        <dbReference type="SMART" id="SM00507"/>
    </source>
</evidence>
<proteinExistence type="predicted"/>
<dbReference type="InterPro" id="IPR003615">
    <property type="entry name" value="HNH_nuc"/>
</dbReference>
<evidence type="ECO:0000256" key="1">
    <source>
        <dbReference type="SAM" id="MobiDB-lite"/>
    </source>
</evidence>
<dbReference type="CDD" id="cd00085">
    <property type="entry name" value="HNHc"/>
    <property type="match status" value="1"/>
</dbReference>
<comment type="caution">
    <text evidence="3">The sequence shown here is derived from an EMBL/GenBank/DDBJ whole genome shotgun (WGS) entry which is preliminary data.</text>
</comment>
<evidence type="ECO:0000313" key="3">
    <source>
        <dbReference type="EMBL" id="TXR58009.1"/>
    </source>
</evidence>
<dbReference type="InterPro" id="IPR003870">
    <property type="entry name" value="DUF222"/>
</dbReference>
<accession>A0A5C8ZLJ0</accession>
<gene>
    <name evidence="3" type="ORF">FMM08_01950</name>
</gene>
<organism evidence="3 4">
    <name type="scientific">Quadrisphaera setariae</name>
    <dbReference type="NCBI Taxonomy" id="2593304"/>
    <lineage>
        <taxon>Bacteria</taxon>
        <taxon>Bacillati</taxon>
        <taxon>Actinomycetota</taxon>
        <taxon>Actinomycetes</taxon>
        <taxon>Kineosporiales</taxon>
        <taxon>Kineosporiaceae</taxon>
        <taxon>Quadrisphaera</taxon>
    </lineage>
</organism>
<feature type="domain" description="HNH nuclease" evidence="2">
    <location>
        <begin position="363"/>
        <end position="415"/>
    </location>
</feature>
<dbReference type="SMART" id="SM00507">
    <property type="entry name" value="HNHc"/>
    <property type="match status" value="1"/>
</dbReference>
<dbReference type="RefSeq" id="WP_147924620.1">
    <property type="nucleotide sequence ID" value="NZ_VKAC01000001.1"/>
</dbReference>
<dbReference type="Pfam" id="PF02720">
    <property type="entry name" value="DUF222"/>
    <property type="match status" value="1"/>
</dbReference>
<dbReference type="Pfam" id="PF13391">
    <property type="entry name" value="HNH_2"/>
    <property type="match status" value="1"/>
</dbReference>
<keyword evidence="4" id="KW-1185">Reference proteome</keyword>
<feature type="compositionally biased region" description="Low complexity" evidence="1">
    <location>
        <begin position="481"/>
        <end position="491"/>
    </location>
</feature>
<feature type="compositionally biased region" description="Basic and acidic residues" evidence="1">
    <location>
        <begin position="457"/>
        <end position="468"/>
    </location>
</feature>
<feature type="compositionally biased region" description="Pro residues" evidence="1">
    <location>
        <begin position="469"/>
        <end position="480"/>
    </location>
</feature>
<protein>
    <submittedName>
        <fullName evidence="3">DUF222 domain-containing protein</fullName>
    </submittedName>
</protein>
<dbReference type="AlphaFoldDB" id="A0A5C8ZLJ0"/>
<dbReference type="OrthoDB" id="4464809at2"/>